<dbReference type="InterPro" id="IPR037682">
    <property type="entry name" value="TonB_C"/>
</dbReference>
<comment type="subcellular location">
    <subcellularLocation>
        <location evidence="1">Membrane</location>
        <topology evidence="1">Single-pass membrane protein</topology>
    </subcellularLocation>
</comment>
<evidence type="ECO:0000256" key="5">
    <source>
        <dbReference type="SAM" id="SignalP"/>
    </source>
</evidence>
<dbReference type="Pfam" id="PF03544">
    <property type="entry name" value="TonB_C"/>
    <property type="match status" value="1"/>
</dbReference>
<evidence type="ECO:0000256" key="1">
    <source>
        <dbReference type="ARBA" id="ARBA00004167"/>
    </source>
</evidence>
<sequence>MRRIIVATLALSPMLLHAQANSPAKTRIVGTNLRSELVAPAFTGSESDRGSIPNAAPLRISTGVNAPKLVYTVAVESDADFAPMAQFDRTAVVAMTVDPSGKPTDLKIVQSVNSVMDRNVLNAVSQYRFTPGTLDNQPTAVPVNLAVVLRAGR</sequence>
<dbReference type="SUPFAM" id="SSF74653">
    <property type="entry name" value="TolA/TonB C-terminal domain"/>
    <property type="match status" value="1"/>
</dbReference>
<keyword evidence="4" id="KW-0472">Membrane</keyword>
<evidence type="ECO:0000256" key="2">
    <source>
        <dbReference type="ARBA" id="ARBA00022692"/>
    </source>
</evidence>
<reference evidence="7" key="1">
    <citation type="submission" date="2020-08" db="EMBL/GenBank/DDBJ databases">
        <title>Genomic Encyclopedia of Type Strains, Phase IV (KMG-V): Genome sequencing to study the core and pangenomes of soil and plant-associated prokaryotes.</title>
        <authorList>
            <person name="Whitman W."/>
        </authorList>
    </citation>
    <scope>NUCLEOTIDE SEQUENCE [LARGE SCALE GENOMIC DNA]</scope>
    <source>
        <strain evidence="7">M8UP27</strain>
    </source>
</reference>
<feature type="signal peptide" evidence="5">
    <location>
        <begin position="1"/>
        <end position="18"/>
    </location>
</feature>
<dbReference type="GO" id="GO:0016020">
    <property type="term" value="C:membrane"/>
    <property type="evidence" value="ECO:0007669"/>
    <property type="project" value="UniProtKB-SubCell"/>
</dbReference>
<dbReference type="EMBL" id="JACHDY010000001">
    <property type="protein sequence ID" value="MBB5316602.1"/>
    <property type="molecule type" value="Genomic_DNA"/>
</dbReference>
<protein>
    <submittedName>
        <fullName evidence="7">TonB family protein</fullName>
    </submittedName>
</protein>
<organism evidence="7 8">
    <name type="scientific">Tunturiibacter empetritectus</name>
    <dbReference type="NCBI Taxonomy" id="3069691"/>
    <lineage>
        <taxon>Bacteria</taxon>
        <taxon>Pseudomonadati</taxon>
        <taxon>Acidobacteriota</taxon>
        <taxon>Terriglobia</taxon>
        <taxon>Terriglobales</taxon>
        <taxon>Acidobacteriaceae</taxon>
        <taxon>Tunturiibacter</taxon>
    </lineage>
</organism>
<keyword evidence="2" id="KW-0812">Transmembrane</keyword>
<accession>A0A7W8MQU4</accession>
<keyword evidence="8" id="KW-1185">Reference proteome</keyword>
<dbReference type="GO" id="GO:0055085">
    <property type="term" value="P:transmembrane transport"/>
    <property type="evidence" value="ECO:0007669"/>
    <property type="project" value="InterPro"/>
</dbReference>
<gene>
    <name evidence="7" type="ORF">HDF09_001252</name>
</gene>
<proteinExistence type="predicted"/>
<name>A0A7W8MQU4_9BACT</name>
<evidence type="ECO:0000256" key="4">
    <source>
        <dbReference type="ARBA" id="ARBA00023136"/>
    </source>
</evidence>
<evidence type="ECO:0000256" key="3">
    <source>
        <dbReference type="ARBA" id="ARBA00022989"/>
    </source>
</evidence>
<dbReference type="Proteomes" id="UP000568106">
    <property type="component" value="Unassembled WGS sequence"/>
</dbReference>
<feature type="chain" id="PRO_5030695229" evidence="5">
    <location>
        <begin position="19"/>
        <end position="153"/>
    </location>
</feature>
<evidence type="ECO:0000313" key="8">
    <source>
        <dbReference type="Proteomes" id="UP000568106"/>
    </source>
</evidence>
<dbReference type="NCBIfam" id="TIGR01352">
    <property type="entry name" value="tonB_Cterm"/>
    <property type="match status" value="1"/>
</dbReference>
<keyword evidence="3" id="KW-1133">Transmembrane helix</keyword>
<dbReference type="AlphaFoldDB" id="A0A7W8MQU4"/>
<feature type="domain" description="TonB C-terminal" evidence="6">
    <location>
        <begin position="90"/>
        <end position="144"/>
    </location>
</feature>
<evidence type="ECO:0000259" key="6">
    <source>
        <dbReference type="Pfam" id="PF03544"/>
    </source>
</evidence>
<keyword evidence="5" id="KW-0732">Signal</keyword>
<evidence type="ECO:0000313" key="7">
    <source>
        <dbReference type="EMBL" id="MBB5316602.1"/>
    </source>
</evidence>
<dbReference type="InterPro" id="IPR006260">
    <property type="entry name" value="TonB/TolA_C"/>
</dbReference>
<dbReference type="Gene3D" id="3.30.1150.10">
    <property type="match status" value="1"/>
</dbReference>
<comment type="caution">
    <text evidence="7">The sequence shown here is derived from an EMBL/GenBank/DDBJ whole genome shotgun (WGS) entry which is preliminary data.</text>
</comment>